<organism evidence="2">
    <name type="scientific">Caenorhabditis remanei</name>
    <name type="common">Caenorhabditis vulgaris</name>
    <dbReference type="NCBI Taxonomy" id="31234"/>
    <lineage>
        <taxon>Eukaryota</taxon>
        <taxon>Metazoa</taxon>
        <taxon>Ecdysozoa</taxon>
        <taxon>Nematoda</taxon>
        <taxon>Chromadorea</taxon>
        <taxon>Rhabditida</taxon>
        <taxon>Rhabditina</taxon>
        <taxon>Rhabditomorpha</taxon>
        <taxon>Rhabditoidea</taxon>
        <taxon>Rhabditidae</taxon>
        <taxon>Peloderinae</taxon>
        <taxon>Caenorhabditis</taxon>
    </lineage>
</organism>
<protein>
    <submittedName>
        <fullName evidence="1">Uncharacterized protein</fullName>
    </submittedName>
</protein>
<accession>E3MZQ9</accession>
<dbReference type="EMBL" id="DS268501">
    <property type="protein sequence ID" value="EFP13031.1"/>
    <property type="molecule type" value="Genomic_DNA"/>
</dbReference>
<dbReference type="OMA" id="REIEWIG"/>
<gene>
    <name evidence="1" type="ORF">CRE_06832</name>
</gene>
<dbReference type="STRING" id="31234.E3MZQ9"/>
<reference evidence="1" key="1">
    <citation type="submission" date="2007-07" db="EMBL/GenBank/DDBJ databases">
        <title>PCAP assembly of the Caenorhabditis remanei genome.</title>
        <authorList>
            <consortium name="The Caenorhabditis remanei Sequencing Consortium"/>
            <person name="Wilson R.K."/>
        </authorList>
    </citation>
    <scope>NUCLEOTIDE SEQUENCE [LARGE SCALE GENOMIC DNA]</scope>
    <source>
        <strain evidence="1">PB4641</strain>
    </source>
</reference>
<proteinExistence type="predicted"/>
<dbReference type="OrthoDB" id="5881493at2759"/>
<dbReference type="eggNOG" id="ENOG502TIBC">
    <property type="taxonomic scope" value="Eukaryota"/>
</dbReference>
<evidence type="ECO:0000313" key="2">
    <source>
        <dbReference type="Proteomes" id="UP000008281"/>
    </source>
</evidence>
<dbReference type="InParanoid" id="E3MZQ9"/>
<dbReference type="HOGENOM" id="CLU_346557_0_0_1"/>
<sequence length="815" mass="94296">MVFLYKISFRFDCIIIRRRTVSQGYDRMPEDTNIHYSMTMWLSLVSTFLLFCGSTSSTTRKLLALKFFLKKSIILDGNFQLKDLYHKTASLSKTAEMLYLESQLLTGKVTPINLTQLLLERPIDETTFEEYSKIEIYSGLKEQKEISKMLKEAKKSRTTDEIRTAIGNGLKALEGYSNLKSIIEEIDSNAVISDIQKTEERSKVNLAYGFWMRDEKKYLLEIIGEIKEIIESLQSIAKENKELDGRNKNEVGIGLMDLHSMKHHIIKLSDHIMMTIEMNSAFFDSNTTSSFDTVKKVLDEVMGKLAEVKKLEGLIEKLNSMKSDMALLEKLRDSKAVSGVNTLEQNLKATTVLIERIRISKDKYEKYQKIDSISSVLQQIVIFSKSMKILELRSFKMSDDLKPFLKHFEDFKIPDRDLTTPFGGLHKCLEAFDFKVDFSTEKSSLEATIKQLSKIKAKDEKFKESWDKLVKYTDKKKYDGVINLLRDKTVSHEKLVEQLSKINVTELQQIELDLNVTINARIGEPMTYYEKTAREIQDLLVKVEYDKMRKETKAITDKLNNVKQFLDCHSDLNISIDETVALMEIPKETWNFNPLRMLGLVDVVSLFKDAYEKMVEIRDWKLESNPSIEKFPLDSEDVKAMYDGKEAFESVMRIHEYWEEMEDWDEEEFDGHDVEWKSIQDGVSGLVKSLGQLKSNSELSDVQELVATIQYPVDMQIDEFITFIRGDYEGSGRFIILKVLKDLEKLKTDFPDIAGKLEKMNQSIAKMKEWEEKEHPKTVDHKEPFEDCAVSHHNKCSEPLTLPDGSLEPLKKVEL</sequence>
<keyword evidence="2" id="KW-1185">Reference proteome</keyword>
<dbReference type="AlphaFoldDB" id="E3MZQ9"/>
<name>E3MZQ9_CAERE</name>
<dbReference type="Proteomes" id="UP000008281">
    <property type="component" value="Unassembled WGS sequence"/>
</dbReference>
<evidence type="ECO:0000313" key="1">
    <source>
        <dbReference type="EMBL" id="EFP13031.1"/>
    </source>
</evidence>